<protein>
    <submittedName>
        <fullName evidence="1">Uncharacterized protein</fullName>
    </submittedName>
</protein>
<dbReference type="EMBL" id="ABCJ01000007">
    <property type="protein sequence ID" value="EDM23245.1"/>
    <property type="molecule type" value="Genomic_DNA"/>
</dbReference>
<reference evidence="2 4" key="2">
    <citation type="submission" date="2019-05" db="EMBL/GenBank/DDBJ databases">
        <title>A comparative analysis of the Nautiliaceae.</title>
        <authorList>
            <person name="Grosche A."/>
            <person name="Smedile F."/>
            <person name="Vetriani C."/>
        </authorList>
    </citation>
    <scope>NUCLEOTIDE SEQUENCE [LARGE SCALE GENOMIC DNA]</scope>
    <source>
        <strain evidence="2 4">TB-2</strain>
    </source>
</reference>
<evidence type="ECO:0000313" key="2">
    <source>
        <dbReference type="EMBL" id="QCT94171.1"/>
    </source>
</evidence>
<reference evidence="1 3" key="1">
    <citation type="journal article" date="2011" name="Stand. Genomic Sci.">
        <title>Draft genome sequence of Caminibacter mediatlanticus strain TB-2, an epsilonproteobacterium isolated from a deep-sea hydrothermal vent.</title>
        <authorList>
            <person name="Giovannelli D."/>
            <person name="Ferriera S."/>
            <person name="Johnson J."/>
            <person name="Kravitz S."/>
            <person name="Perez-Rodriguez I."/>
            <person name="Ricci J."/>
            <person name="O'Brien C."/>
            <person name="Voordeckers J.W."/>
            <person name="Bini E."/>
            <person name="Vetriani C."/>
        </authorList>
    </citation>
    <scope>NUCLEOTIDE SEQUENCE [LARGE SCALE GENOMIC DNA]</scope>
    <source>
        <strain evidence="1 3">TB-2</strain>
    </source>
</reference>
<keyword evidence="4" id="KW-1185">Reference proteome</keyword>
<gene>
    <name evidence="1" type="ORF">CMTB2_06091</name>
    <name evidence="2" type="ORF">FE773_02965</name>
</gene>
<dbReference type="Proteomes" id="UP000306825">
    <property type="component" value="Chromosome"/>
</dbReference>
<accession>A0AAI9AGL8</accession>
<organism evidence="1 3">
    <name type="scientific">Caminibacter mediatlanticus TB-2</name>
    <dbReference type="NCBI Taxonomy" id="391592"/>
    <lineage>
        <taxon>Bacteria</taxon>
        <taxon>Pseudomonadati</taxon>
        <taxon>Campylobacterota</taxon>
        <taxon>Epsilonproteobacteria</taxon>
        <taxon>Nautiliales</taxon>
        <taxon>Nautiliaceae</taxon>
        <taxon>Caminibacter</taxon>
    </lineage>
</organism>
<name>A0AAI9AGL8_9BACT</name>
<evidence type="ECO:0000313" key="3">
    <source>
        <dbReference type="Proteomes" id="UP000003288"/>
    </source>
</evidence>
<evidence type="ECO:0000313" key="4">
    <source>
        <dbReference type="Proteomes" id="UP000306825"/>
    </source>
</evidence>
<dbReference type="Proteomes" id="UP000003288">
    <property type="component" value="Unassembled WGS sequence"/>
</dbReference>
<sequence length="164" mass="19096">MKKLTFIFLTTALFYTGCSFTKTSTNVKNFTKCYINKIPAPFWVCYQSPFLSVGKVTANKVTRLKQEEAYSLGVSDLVNKLQAKTKLFLRRIGINDEKQIRNILSQVKNFVVINALQGDSWYSKKEKMLYVKVSVNKEEFKKFLLSKFKNKDKKLLEDSFNEIF</sequence>
<dbReference type="RefSeq" id="WP_007475011.1">
    <property type="nucleotide sequence ID" value="NZ_ABCJ01000007.1"/>
</dbReference>
<evidence type="ECO:0000313" key="1">
    <source>
        <dbReference type="EMBL" id="EDM23245.1"/>
    </source>
</evidence>
<dbReference type="AlphaFoldDB" id="A0AAI9AGL8"/>
<proteinExistence type="predicted"/>
<dbReference type="EMBL" id="CP040463">
    <property type="protein sequence ID" value="QCT94171.1"/>
    <property type="molecule type" value="Genomic_DNA"/>
</dbReference>